<comment type="caution">
    <text evidence="3">The sequence shown here is derived from an EMBL/GenBank/DDBJ whole genome shotgun (WGS) entry which is preliminary data.</text>
</comment>
<feature type="region of interest" description="Disordered" evidence="1">
    <location>
        <begin position="35"/>
        <end position="55"/>
    </location>
</feature>
<dbReference type="SUPFAM" id="SSF48695">
    <property type="entry name" value="Multiheme cytochromes"/>
    <property type="match status" value="1"/>
</dbReference>
<evidence type="ECO:0000256" key="1">
    <source>
        <dbReference type="SAM" id="MobiDB-lite"/>
    </source>
</evidence>
<evidence type="ECO:0000256" key="2">
    <source>
        <dbReference type="SAM" id="SignalP"/>
    </source>
</evidence>
<gene>
    <name evidence="3" type="ORF">D1639_01760</name>
</gene>
<feature type="signal peptide" evidence="2">
    <location>
        <begin position="1"/>
        <end position="36"/>
    </location>
</feature>
<evidence type="ECO:0000313" key="3">
    <source>
        <dbReference type="EMBL" id="NBI33779.1"/>
    </source>
</evidence>
<feature type="chain" id="PRO_5028923783" evidence="2">
    <location>
        <begin position="37"/>
        <end position="213"/>
    </location>
</feature>
<keyword evidence="2" id="KW-0732">Signal</keyword>
<dbReference type="EMBL" id="QWKH01000006">
    <property type="protein sequence ID" value="NBI33779.1"/>
    <property type="molecule type" value="Genomic_DNA"/>
</dbReference>
<reference evidence="3" key="1">
    <citation type="submission" date="2018-08" db="EMBL/GenBank/DDBJ databases">
        <title>Murine metabolic-syndrome-specific gut microbial biobank.</title>
        <authorList>
            <person name="Liu C."/>
        </authorList>
    </citation>
    <scope>NUCLEOTIDE SEQUENCE [LARGE SCALE GENOMIC DNA]</scope>
    <source>
        <strain evidence="3">Z82</strain>
    </source>
</reference>
<organism evidence="3">
    <name type="scientific">Muribaculaceae bacterium Z82</name>
    <dbReference type="NCBI Taxonomy" id="2304548"/>
    <lineage>
        <taxon>Bacteria</taxon>
        <taxon>Pseudomonadati</taxon>
        <taxon>Bacteroidota</taxon>
        <taxon>Bacteroidia</taxon>
        <taxon>Bacteroidales</taxon>
        <taxon>Muribaculaceae</taxon>
    </lineage>
</organism>
<dbReference type="InterPro" id="IPR036280">
    <property type="entry name" value="Multihaem_cyt_sf"/>
</dbReference>
<proteinExistence type="predicted"/>
<protein>
    <submittedName>
        <fullName evidence="3">Uncharacterized protein</fullName>
    </submittedName>
</protein>
<accession>A0A7C9JCN3</accession>
<dbReference type="AlphaFoldDB" id="A0A7C9JCN3"/>
<sequence length="213" mass="22064">MASARRSKATKCLIVAATAALCLVCFSCAPAPSAPASSDEPKGADTAAEDAPTTPADASMWSMDIDCGVCHQDKQASTEDSSLRACTHATQAGATCITCHSDESTLSTVHQDATAEGPMPKKLKKTTVDAQTCQASGCHDMSADEFKALTADVTELVDSNGTMVNPHEVMGLTAGHEDIKCSDCHSEHKVDAGAATTCISCHHAGVYECNTCH</sequence>
<name>A0A7C9JCN3_9BACT</name>